<dbReference type="RefSeq" id="WP_074373172.1">
    <property type="nucleotide sequence ID" value="NZ_AP024907.1"/>
</dbReference>
<dbReference type="OrthoDB" id="6194308at2"/>
<reference evidence="1 2" key="1">
    <citation type="submission" date="2016-12" db="EMBL/GenBank/DDBJ databases">
        <authorList>
            <person name="Song W.-J."/>
            <person name="Kurnit D.M."/>
        </authorList>
    </citation>
    <scope>NUCLEOTIDE SEQUENCE [LARGE SCALE GENOMIC DNA]</scope>
    <source>
        <strain evidence="1 2">CECT 9026</strain>
    </source>
</reference>
<dbReference type="InterPro" id="IPR036514">
    <property type="entry name" value="SGNH_hydro_sf"/>
</dbReference>
<dbReference type="Proteomes" id="UP000184774">
    <property type="component" value="Unassembled WGS sequence"/>
</dbReference>
<proteinExistence type="predicted"/>
<protein>
    <recommendedName>
        <fullName evidence="3">SGNH hydrolase-type esterase domain-containing protein</fullName>
    </recommendedName>
</protein>
<organism evidence="1 2">
    <name type="scientific">Vibrio spartinae</name>
    <dbReference type="NCBI Taxonomy" id="1918945"/>
    <lineage>
        <taxon>Bacteria</taxon>
        <taxon>Pseudomonadati</taxon>
        <taxon>Pseudomonadota</taxon>
        <taxon>Gammaproteobacteria</taxon>
        <taxon>Vibrionales</taxon>
        <taxon>Vibrionaceae</taxon>
        <taxon>Vibrio</taxon>
    </lineage>
</organism>
<evidence type="ECO:0000313" key="1">
    <source>
        <dbReference type="EMBL" id="SIO94634.1"/>
    </source>
</evidence>
<name>A0A1N6M5D3_9VIBR</name>
<dbReference type="Gene3D" id="3.40.50.1110">
    <property type="entry name" value="SGNH hydrolase"/>
    <property type="match status" value="1"/>
</dbReference>
<evidence type="ECO:0000313" key="2">
    <source>
        <dbReference type="Proteomes" id="UP000184774"/>
    </source>
</evidence>
<gene>
    <name evidence="1" type="ORF">VSP9026_02359</name>
</gene>
<accession>A0A1N6M5D3</accession>
<evidence type="ECO:0008006" key="3">
    <source>
        <dbReference type="Google" id="ProtNLM"/>
    </source>
</evidence>
<dbReference type="AlphaFoldDB" id="A0A1N6M5D3"/>
<dbReference type="EMBL" id="FSSB01000016">
    <property type="protein sequence ID" value="SIO94634.1"/>
    <property type="molecule type" value="Genomic_DNA"/>
</dbReference>
<dbReference type="SUPFAM" id="SSF52266">
    <property type="entry name" value="SGNH hydrolase"/>
    <property type="match status" value="1"/>
</dbReference>
<sequence>MPVTSDSRTYKKLLEDWYRPNKLRVIAEGDSWFAYPRKYLLFGGDSNIIDHLADNSRLLIYNTSCNGDEAVDMVSGEQKLSLLKRLSHNEFDLLLFSGGGNDIVGRYDFGFFIREMKPGKTWEQCINKDRVEMKLQQIENTYRILCELTLDYSKNPNIQIITHTYDLVQPNKKGFELFDVIPLGRSWVYPYLKQKGITDDNDQKKIVTYLLTQFKERLQAVAAEYPILTVVNTQGLLNDSEWLNEIHPNSSGFGKVADCIFENAIKSRLPQ</sequence>
<dbReference type="GO" id="GO:0016788">
    <property type="term" value="F:hydrolase activity, acting on ester bonds"/>
    <property type="evidence" value="ECO:0007669"/>
    <property type="project" value="UniProtKB-ARBA"/>
</dbReference>